<dbReference type="EMBL" id="BK015889">
    <property type="protein sequence ID" value="DAD71931.1"/>
    <property type="molecule type" value="Genomic_DNA"/>
</dbReference>
<evidence type="ECO:0000313" key="1">
    <source>
        <dbReference type="EMBL" id="DAD71931.1"/>
    </source>
</evidence>
<organism evidence="1">
    <name type="scientific">Siphoviridae sp. ct3R83</name>
    <dbReference type="NCBI Taxonomy" id="2827559"/>
    <lineage>
        <taxon>Viruses</taxon>
        <taxon>Duplodnaviria</taxon>
        <taxon>Heunggongvirae</taxon>
        <taxon>Uroviricota</taxon>
        <taxon>Caudoviricetes</taxon>
    </lineage>
</organism>
<proteinExistence type="predicted"/>
<evidence type="ECO:0008006" key="2">
    <source>
        <dbReference type="Google" id="ProtNLM"/>
    </source>
</evidence>
<accession>A0A8S5LQ15</accession>
<protein>
    <recommendedName>
        <fullName evidence="2">Phage protein</fullName>
    </recommendedName>
</protein>
<sequence>MTQTYELANAPYYRQPENVTIVTIKKEHGQRYSYEQAGLSGDRTHESQEVLIQAVLDVVKAELDPASAIVQTQAKLEEATHELAETKAKQTATDEAVKHNQAETDRYGKIIHAVVLNAVAGKTIAYGTNYKELVELIPLAEVGKHYMPHDLITIEDPNHTEVNGEGKRILIQLNREFTYNGEPVSDFARNGRLEMDGTGAAWKFEPKE</sequence>
<name>A0A8S5LQ15_9CAUD</name>
<reference evidence="1" key="1">
    <citation type="journal article" date="2021" name="Proc. Natl. Acad. Sci. U.S.A.">
        <title>A Catalog of Tens of Thousands of Viruses from Human Metagenomes Reveals Hidden Associations with Chronic Diseases.</title>
        <authorList>
            <person name="Tisza M.J."/>
            <person name="Buck C.B."/>
        </authorList>
    </citation>
    <scope>NUCLEOTIDE SEQUENCE</scope>
    <source>
        <strain evidence="1">Ct3R83</strain>
    </source>
</reference>